<feature type="region of interest" description="Disordered" evidence="1">
    <location>
        <begin position="1"/>
        <end position="119"/>
    </location>
</feature>
<sequence>MDPLHDPRNVAQITPTTGNIAPSDALERPTLQPTCLTQPNPSRQQPYGNTCPQAFGITPPRMAHSAHVHSTLTKQRRRLSLPKSHALNSIRDRTTSNQRRRTDTTIRKTAQSLANKHTQ</sequence>
<feature type="compositionally biased region" description="Basic and acidic residues" evidence="1">
    <location>
        <begin position="90"/>
        <end position="106"/>
    </location>
</feature>
<evidence type="ECO:0000256" key="1">
    <source>
        <dbReference type="SAM" id="MobiDB-lite"/>
    </source>
</evidence>
<dbReference type="EMBL" id="CP109886">
    <property type="protein sequence ID" value="WCF28252.1"/>
    <property type="molecule type" value="Genomic_DNA"/>
</dbReference>
<name>A0AAJ5R051_XYLFS</name>
<evidence type="ECO:0000313" key="2">
    <source>
        <dbReference type="EMBL" id="WCF28252.1"/>
    </source>
</evidence>
<dbReference type="RefSeq" id="WP_233341739.1">
    <property type="nucleotide sequence ID" value="NZ_CP109886.1"/>
</dbReference>
<dbReference type="AlphaFoldDB" id="A0AAJ5R051"/>
<feature type="compositionally biased region" description="Polar residues" evidence="1">
    <location>
        <begin position="11"/>
        <end position="20"/>
    </location>
</feature>
<dbReference type="Proteomes" id="UP001211513">
    <property type="component" value="Chromosome"/>
</dbReference>
<reference evidence="2" key="1">
    <citation type="journal article" date="2022" name="Phytopathology">
        <title>Complete circularized genome resources of seven strains of Xylella fastidiosa subsp. fastidiosa using hybrid assembly reveals unknown plasmids.</title>
        <authorList>
            <person name="Velasco-Amo M.D.P."/>
            <person name="Arias-Giraldo L.F.F."/>
            <person name="Ecija M.R."/>
            <person name="De La Fuente L."/>
            <person name="Marco-Noales E."/>
            <person name="Moralejo E."/>
            <person name="Navas-Cort J.A."/>
            <person name="Landa B.B."/>
        </authorList>
    </citation>
    <scope>NUCLEOTIDE SEQUENCE</scope>
    <source>
        <strain evidence="2">CFBP8073</strain>
    </source>
</reference>
<feature type="compositionally biased region" description="Polar residues" evidence="1">
    <location>
        <begin position="107"/>
        <end position="119"/>
    </location>
</feature>
<gene>
    <name evidence="2" type="ORF">OK117_11680</name>
</gene>
<reference evidence="2" key="2">
    <citation type="submission" date="2022-10" db="EMBL/GenBank/DDBJ databases">
        <authorList>
            <person name="Landa B."/>
            <person name="Arias-Giraldo L.F."/>
            <person name="Roman-Ecija M."/>
            <person name="Velasco-Amo M.P."/>
            <person name="De La Fuente L."/>
            <person name="Marco-Noales E."/>
            <person name="Moralejo E."/>
        </authorList>
    </citation>
    <scope>NUCLEOTIDE SEQUENCE</scope>
    <source>
        <strain evidence="2">CFBP8073</strain>
    </source>
</reference>
<organism evidence="2 3">
    <name type="scientific">Xylella fastidiosa subsp. fastidiosa</name>
    <dbReference type="NCBI Taxonomy" id="644356"/>
    <lineage>
        <taxon>Bacteria</taxon>
        <taxon>Pseudomonadati</taxon>
        <taxon>Pseudomonadota</taxon>
        <taxon>Gammaproteobacteria</taxon>
        <taxon>Lysobacterales</taxon>
        <taxon>Lysobacteraceae</taxon>
        <taxon>Xylella</taxon>
    </lineage>
</organism>
<protein>
    <submittedName>
        <fullName evidence="2">Uncharacterized protein</fullName>
    </submittedName>
</protein>
<accession>A0AAJ5R051</accession>
<feature type="compositionally biased region" description="Polar residues" evidence="1">
    <location>
        <begin position="31"/>
        <end position="52"/>
    </location>
</feature>
<evidence type="ECO:0000313" key="3">
    <source>
        <dbReference type="Proteomes" id="UP001211513"/>
    </source>
</evidence>
<proteinExistence type="predicted"/>